<sequence>MDWSQRINRSLLELSDAHSASRIRTDEYRWRRRELLGEAAVAARRYASESGGRLDMPARRRDCAVRKGARHAGASKTRTVLAVMLCVLLAAVAGGAMFLWLRLA</sequence>
<organism evidence="2 3">
    <name type="scientific">Luteibacter jiangsuensis</name>
    <dbReference type="NCBI Taxonomy" id="637577"/>
    <lineage>
        <taxon>Bacteria</taxon>
        <taxon>Pseudomonadati</taxon>
        <taxon>Pseudomonadota</taxon>
        <taxon>Gammaproteobacteria</taxon>
        <taxon>Lysobacterales</taxon>
        <taxon>Rhodanobacteraceae</taxon>
        <taxon>Luteibacter</taxon>
    </lineage>
</organism>
<evidence type="ECO:0000256" key="1">
    <source>
        <dbReference type="SAM" id="Phobius"/>
    </source>
</evidence>
<name>A0ABX0PY59_9GAMM</name>
<feature type="transmembrane region" description="Helical" evidence="1">
    <location>
        <begin position="80"/>
        <end position="101"/>
    </location>
</feature>
<proteinExistence type="predicted"/>
<comment type="caution">
    <text evidence="2">The sequence shown here is derived from an EMBL/GenBank/DDBJ whole genome shotgun (WGS) entry which is preliminary data.</text>
</comment>
<reference evidence="2 3" key="1">
    <citation type="journal article" date="2011" name="Curr. Microbiol.">
        <title>Luteibacter jiangsuensis sp. nov.: a methamidophos-degrading bacterium isolated from a methamidophos-manufacturing factory.</title>
        <authorList>
            <person name="Wang L."/>
            <person name="Wang G.L."/>
            <person name="Li S.P."/>
            <person name="Jiang J.D."/>
        </authorList>
    </citation>
    <scope>NUCLEOTIDE SEQUENCE [LARGE SCALE GENOMIC DNA]</scope>
    <source>
        <strain evidence="2 3">CGMCC 1.10133</strain>
    </source>
</reference>
<keyword evidence="1" id="KW-0472">Membrane</keyword>
<keyword evidence="1" id="KW-1133">Transmembrane helix</keyword>
<protein>
    <submittedName>
        <fullName evidence="2">Uncharacterized protein</fullName>
    </submittedName>
</protein>
<dbReference type="EMBL" id="JAAQQR010000001">
    <property type="protein sequence ID" value="NID03300.1"/>
    <property type="molecule type" value="Genomic_DNA"/>
</dbReference>
<evidence type="ECO:0000313" key="3">
    <source>
        <dbReference type="Proteomes" id="UP001429601"/>
    </source>
</evidence>
<evidence type="ECO:0000313" key="2">
    <source>
        <dbReference type="EMBL" id="NID03300.1"/>
    </source>
</evidence>
<gene>
    <name evidence="2" type="ORF">HBF26_00265</name>
</gene>
<dbReference type="RefSeq" id="WP_167121931.1">
    <property type="nucleotide sequence ID" value="NZ_JAAQQR010000001.1"/>
</dbReference>
<dbReference type="Proteomes" id="UP001429601">
    <property type="component" value="Unassembled WGS sequence"/>
</dbReference>
<keyword evidence="1" id="KW-0812">Transmembrane</keyword>
<keyword evidence="3" id="KW-1185">Reference proteome</keyword>
<accession>A0ABX0PY59</accession>